<sequence>MAISSSFDVQTLASQYVAADRSKMDAYFSSQQTYYQSRLKAYNAISSQISTFQEALGKLSGTNAFQSFGVTQGDETYAKITAGSSAVAGQYQLHVSQLASADQYTLDFASETDPVGNSGTLTLGLGSDSFDIDMSSLPAGATISDLRNAINSASDNPGVRASLVRTGGSVKLMLTSEKTGAANTLSISTNGDPALASLDTAIAGKTQLSTAQDALVYLGDNQSLAISSESNTLDNVIDGLTIELTKAHTDPADTLSFTVGRDMDATKEDLKSFIDGYNALIDQLKKYTTAEDGASPVLSGDATARTLQSQMRGLFNSVNLSQLGLKTDKFGKYSLDEDKLGDFLEANPNGLNSVLGGKDGIMNKLDTMLDGYVKGNSSVLKTSVASTQANLDRLTDRMDQFDLRMEQQYNRYVAQFTQMQTIVSQMQQTSSLFG</sequence>
<evidence type="ECO:0000256" key="1">
    <source>
        <dbReference type="ARBA" id="ARBA00009764"/>
    </source>
</evidence>
<keyword evidence="11" id="KW-1185">Reference proteome</keyword>
<dbReference type="Proteomes" id="UP000006755">
    <property type="component" value="Unassembled WGS sequence"/>
</dbReference>
<dbReference type="OrthoDB" id="9810816at2"/>
<evidence type="ECO:0000259" key="9">
    <source>
        <dbReference type="Pfam" id="PF07195"/>
    </source>
</evidence>
<name>K2IUJ5_9GAMM</name>
<keyword evidence="10" id="KW-0966">Cell projection</keyword>
<accession>K2IUJ5</accession>
<dbReference type="GO" id="GO:0007155">
    <property type="term" value="P:cell adhesion"/>
    <property type="evidence" value="ECO:0007669"/>
    <property type="project" value="InterPro"/>
</dbReference>
<comment type="similarity">
    <text evidence="1 7">Belongs to the FliD family.</text>
</comment>
<comment type="caution">
    <text evidence="10">The sequence shown here is derived from an EMBL/GenBank/DDBJ whole genome shotgun (WGS) entry which is preliminary data.</text>
</comment>
<evidence type="ECO:0000313" key="10">
    <source>
        <dbReference type="EMBL" id="EKE73986.1"/>
    </source>
</evidence>
<dbReference type="RefSeq" id="WP_008484396.1">
    <property type="nucleotide sequence ID" value="NZ_AMRI01000011.1"/>
</dbReference>
<dbReference type="GO" id="GO:0071973">
    <property type="term" value="P:bacterial-type flagellum-dependent cell motility"/>
    <property type="evidence" value="ECO:0007669"/>
    <property type="project" value="TreeGrafter"/>
</dbReference>
<comment type="function">
    <text evidence="6">Required for the morphogenesis and for the elongation of the flagellar filament by facilitating polymerization of the flagellin monomers at the tip of growing filament. Forms a capping structure, which prevents flagellin subunits (transported through the central channel of the flagellum) from leaking out without polymerization at the distal end.</text>
</comment>
<dbReference type="PANTHER" id="PTHR30288">
    <property type="entry name" value="FLAGELLAR CAP/ASSEMBLY PROTEIN FLID"/>
    <property type="match status" value="1"/>
</dbReference>
<evidence type="ECO:0000313" key="11">
    <source>
        <dbReference type="Proteomes" id="UP000006755"/>
    </source>
</evidence>
<feature type="domain" description="Flagellar hook-associated protein 2 N-terminal" evidence="8">
    <location>
        <begin position="5"/>
        <end position="102"/>
    </location>
</feature>
<dbReference type="InterPro" id="IPR003481">
    <property type="entry name" value="FliD_N"/>
</dbReference>
<dbReference type="InterPro" id="IPR010809">
    <property type="entry name" value="FliD_C"/>
</dbReference>
<evidence type="ECO:0000256" key="7">
    <source>
        <dbReference type="RuleBase" id="RU362066"/>
    </source>
</evidence>
<evidence type="ECO:0000256" key="5">
    <source>
        <dbReference type="ARBA" id="ARBA00023143"/>
    </source>
</evidence>
<dbReference type="Pfam" id="PF07196">
    <property type="entry name" value="Flagellin_IN"/>
    <property type="match status" value="1"/>
</dbReference>
<dbReference type="Pfam" id="PF02465">
    <property type="entry name" value="FliD_N"/>
    <property type="match status" value="1"/>
</dbReference>
<dbReference type="Pfam" id="PF07195">
    <property type="entry name" value="FliD_C"/>
    <property type="match status" value="1"/>
</dbReference>
<feature type="domain" description="Flagellar hook-associated protein 2 C-terminal" evidence="9">
    <location>
        <begin position="211"/>
        <end position="428"/>
    </location>
</feature>
<keyword evidence="10" id="KW-0969">Cilium</keyword>
<comment type="subcellular location">
    <subcellularLocation>
        <location evidence="7">Secreted</location>
    </subcellularLocation>
    <subcellularLocation>
        <location evidence="7">Bacterial flagellum</location>
    </subcellularLocation>
</comment>
<protein>
    <recommendedName>
        <fullName evidence="3 7">Flagellar hook-associated protein 2</fullName>
        <shortName evidence="7">HAP2</shortName>
    </recommendedName>
    <alternativeName>
        <fullName evidence="7">Flagellar cap protein</fullName>
    </alternativeName>
</protein>
<dbReference type="GO" id="GO:0009424">
    <property type="term" value="C:bacterial-type flagellum hook"/>
    <property type="evidence" value="ECO:0007669"/>
    <property type="project" value="UniProtKB-UniRule"/>
</dbReference>
<dbReference type="InterPro" id="IPR010810">
    <property type="entry name" value="Flagellin_hook_IN_motif"/>
</dbReference>
<dbReference type="AlphaFoldDB" id="K2IUJ5"/>
<keyword evidence="10" id="KW-0282">Flagellum</keyword>
<evidence type="ECO:0000256" key="3">
    <source>
        <dbReference type="ARBA" id="ARBA00016246"/>
    </source>
</evidence>
<comment type="subunit">
    <text evidence="2 7">Homopentamer.</text>
</comment>
<dbReference type="STRING" id="745411.B3C1_09213"/>
<evidence type="ECO:0000256" key="2">
    <source>
        <dbReference type="ARBA" id="ARBA00011255"/>
    </source>
</evidence>
<dbReference type="eggNOG" id="COG1345">
    <property type="taxonomic scope" value="Bacteria"/>
</dbReference>
<organism evidence="10 11">
    <name type="scientific">Gallaecimonas xiamenensis 3-C-1</name>
    <dbReference type="NCBI Taxonomy" id="745411"/>
    <lineage>
        <taxon>Bacteria</taxon>
        <taxon>Pseudomonadati</taxon>
        <taxon>Pseudomonadota</taxon>
        <taxon>Gammaproteobacteria</taxon>
        <taxon>Enterobacterales</taxon>
        <taxon>Gallaecimonadaceae</taxon>
        <taxon>Gallaecimonas</taxon>
    </lineage>
</organism>
<comment type="function">
    <text evidence="7">Required for morphogenesis and for the elongation of the flagellar filament by facilitating polymerization of the flagellin monomers at the tip of growing filament. Forms a capping structure, which prevents flagellin subunits (transported through the central channel of the flagellum) from leaking out without polymerization at the distal end.</text>
</comment>
<evidence type="ECO:0000256" key="6">
    <source>
        <dbReference type="ARBA" id="ARBA00025175"/>
    </source>
</evidence>
<feature type="coiled-coil region" evidence="7">
    <location>
        <begin position="384"/>
        <end position="411"/>
    </location>
</feature>
<dbReference type="GO" id="GO:0005576">
    <property type="term" value="C:extracellular region"/>
    <property type="evidence" value="ECO:0007669"/>
    <property type="project" value="UniProtKB-SubCell"/>
</dbReference>
<dbReference type="EMBL" id="AMRI01000011">
    <property type="protein sequence ID" value="EKE73986.1"/>
    <property type="molecule type" value="Genomic_DNA"/>
</dbReference>
<gene>
    <name evidence="10" type="ORF">B3C1_09213</name>
</gene>
<keyword evidence="4 7" id="KW-0175">Coiled coil</keyword>
<evidence type="ECO:0000256" key="4">
    <source>
        <dbReference type="ARBA" id="ARBA00023054"/>
    </source>
</evidence>
<dbReference type="PANTHER" id="PTHR30288:SF0">
    <property type="entry name" value="FLAGELLAR HOOK-ASSOCIATED PROTEIN 2"/>
    <property type="match status" value="1"/>
</dbReference>
<keyword evidence="7" id="KW-0964">Secreted</keyword>
<reference evidence="10 11" key="1">
    <citation type="journal article" date="2012" name="J. Bacteriol.">
        <title>Genome Sequence of Gallaecimonas xiamenensis Type Strain 3-C-1.</title>
        <authorList>
            <person name="Lai Q."/>
            <person name="Wang L."/>
            <person name="Wang W."/>
            <person name="Shao Z."/>
        </authorList>
    </citation>
    <scope>NUCLEOTIDE SEQUENCE [LARGE SCALE GENOMIC DNA]</scope>
    <source>
        <strain evidence="10 11">3-C-1</strain>
    </source>
</reference>
<evidence type="ECO:0000259" key="8">
    <source>
        <dbReference type="Pfam" id="PF02465"/>
    </source>
</evidence>
<dbReference type="GO" id="GO:0009421">
    <property type="term" value="C:bacterial-type flagellum filament cap"/>
    <property type="evidence" value="ECO:0007669"/>
    <property type="project" value="InterPro"/>
</dbReference>
<keyword evidence="5 7" id="KW-0975">Bacterial flagellum</keyword>
<proteinExistence type="inferred from homology"/>
<dbReference type="InterPro" id="IPR040026">
    <property type="entry name" value="FliD"/>
</dbReference>